<dbReference type="PROSITE" id="PS51645">
    <property type="entry name" value="PHR_CRY_ALPHA_BETA"/>
    <property type="match status" value="1"/>
</dbReference>
<name>A0ABT7LGN3_9BURK</name>
<evidence type="ECO:0000259" key="8">
    <source>
        <dbReference type="PROSITE" id="PS51645"/>
    </source>
</evidence>
<proteinExistence type="inferred from homology"/>
<dbReference type="Proteomes" id="UP001238603">
    <property type="component" value="Unassembled WGS sequence"/>
</dbReference>
<evidence type="ECO:0000256" key="4">
    <source>
        <dbReference type="ARBA" id="ARBA00022827"/>
    </source>
</evidence>
<protein>
    <recommendedName>
        <fullName evidence="2 6">Cryptochrome DASH</fullName>
    </recommendedName>
</protein>
<dbReference type="InterPro" id="IPR036134">
    <property type="entry name" value="Crypto/Photolyase_FAD-like_sf"/>
</dbReference>
<dbReference type="NCBIfam" id="TIGR02765">
    <property type="entry name" value="crypto_DASH"/>
    <property type="match status" value="1"/>
</dbReference>
<keyword evidence="3 6" id="KW-0285">Flavoprotein</keyword>
<evidence type="ECO:0000256" key="6">
    <source>
        <dbReference type="RuleBase" id="RU367151"/>
    </source>
</evidence>
<dbReference type="Pfam" id="PF03441">
    <property type="entry name" value="FAD_binding_7"/>
    <property type="match status" value="1"/>
</dbReference>
<dbReference type="InterPro" id="IPR006050">
    <property type="entry name" value="DNA_photolyase_N"/>
</dbReference>
<comment type="similarity">
    <text evidence="1 6">Belongs to the DNA photolyase class-1 family.</text>
</comment>
<dbReference type="InterPro" id="IPR014133">
    <property type="entry name" value="Cry_DASH"/>
</dbReference>
<comment type="caution">
    <text evidence="9">The sequence shown here is derived from an EMBL/GenBank/DDBJ whole genome shotgun (WGS) entry which is preliminary data.</text>
</comment>
<comment type="function">
    <text evidence="6">May have a photoreceptor function.</text>
</comment>
<dbReference type="SUPFAM" id="SSF52425">
    <property type="entry name" value="Cryptochrome/photolyase, N-terminal domain"/>
    <property type="match status" value="1"/>
</dbReference>
<evidence type="ECO:0000256" key="1">
    <source>
        <dbReference type="ARBA" id="ARBA00005862"/>
    </source>
</evidence>
<keyword evidence="5 6" id="KW-0157">Chromophore</keyword>
<dbReference type="SUPFAM" id="SSF48173">
    <property type="entry name" value="Cryptochrome/photolyase FAD-binding domain"/>
    <property type="match status" value="1"/>
</dbReference>
<dbReference type="PANTHER" id="PTHR11455">
    <property type="entry name" value="CRYPTOCHROME"/>
    <property type="match status" value="1"/>
</dbReference>
<evidence type="ECO:0000313" key="10">
    <source>
        <dbReference type="Proteomes" id="UP001238603"/>
    </source>
</evidence>
<organism evidence="9 10">
    <name type="scientific">Roseateles subflavus</name>
    <dbReference type="NCBI Taxonomy" id="3053353"/>
    <lineage>
        <taxon>Bacteria</taxon>
        <taxon>Pseudomonadati</taxon>
        <taxon>Pseudomonadota</taxon>
        <taxon>Betaproteobacteria</taxon>
        <taxon>Burkholderiales</taxon>
        <taxon>Sphaerotilaceae</taxon>
        <taxon>Roseateles</taxon>
    </lineage>
</organism>
<dbReference type="EMBL" id="JASVDS010000002">
    <property type="protein sequence ID" value="MDL5032014.1"/>
    <property type="molecule type" value="Genomic_DNA"/>
</dbReference>
<evidence type="ECO:0000256" key="2">
    <source>
        <dbReference type="ARBA" id="ARBA00017881"/>
    </source>
</evidence>
<gene>
    <name evidence="9" type="ORF">QRD43_08830</name>
</gene>
<evidence type="ECO:0000313" key="9">
    <source>
        <dbReference type="EMBL" id="MDL5032014.1"/>
    </source>
</evidence>
<dbReference type="InterPro" id="IPR014729">
    <property type="entry name" value="Rossmann-like_a/b/a_fold"/>
</dbReference>
<evidence type="ECO:0000256" key="5">
    <source>
        <dbReference type="ARBA" id="ARBA00022991"/>
    </source>
</evidence>
<feature type="domain" description="Photolyase/cryptochrome alpha/beta" evidence="8">
    <location>
        <begin position="4"/>
        <end position="136"/>
    </location>
</feature>
<reference evidence="9 10" key="1">
    <citation type="submission" date="2023-06" db="EMBL/GenBank/DDBJ databases">
        <title>Pelomonas sp. APW6 16S ribosomal RNA gene genome sequencing and assembly.</title>
        <authorList>
            <person name="Woo H."/>
        </authorList>
    </citation>
    <scope>NUCLEOTIDE SEQUENCE [LARGE SCALE GENOMIC DNA]</scope>
    <source>
        <strain evidence="9 10">APW6</strain>
    </source>
</reference>
<evidence type="ECO:0000256" key="7">
    <source>
        <dbReference type="SAM" id="MobiDB-lite"/>
    </source>
</evidence>
<dbReference type="InterPro" id="IPR018394">
    <property type="entry name" value="DNA_photolyase_1_CS_C"/>
</dbReference>
<keyword evidence="4 6" id="KW-0274">FAD</keyword>
<evidence type="ECO:0000256" key="3">
    <source>
        <dbReference type="ARBA" id="ARBA00022630"/>
    </source>
</evidence>
<dbReference type="Pfam" id="PF00875">
    <property type="entry name" value="DNA_photolyase"/>
    <property type="match status" value="1"/>
</dbReference>
<accession>A0ABT7LGN3</accession>
<dbReference type="Gene3D" id="1.10.579.10">
    <property type="entry name" value="DNA Cyclobutane Dipyrimidine Photolyase, subunit A, domain 3"/>
    <property type="match status" value="1"/>
</dbReference>
<feature type="region of interest" description="Disordered" evidence="7">
    <location>
        <begin position="164"/>
        <end position="214"/>
    </location>
</feature>
<dbReference type="PRINTS" id="PR00147">
    <property type="entry name" value="DNAPHOTLYASE"/>
</dbReference>
<dbReference type="Gene3D" id="1.25.40.80">
    <property type="match status" value="1"/>
</dbReference>
<dbReference type="RefSeq" id="WP_285982118.1">
    <property type="nucleotide sequence ID" value="NZ_JASVDS010000002.1"/>
</dbReference>
<comment type="cofactor">
    <cofactor evidence="6">
        <name>(6R)-5,10-methylene-5,6,7,8-tetrahydrofolate</name>
        <dbReference type="ChEBI" id="CHEBI:15636"/>
    </cofactor>
    <text evidence="6">Binds 1 5,10-methenyltetrahydrofolate (MTHF) per subunit.</text>
</comment>
<sequence length="437" mass="48219">MRQDLVVWWVREDQRLHDNPALCAACEDARARGVPLLCLATEAPGGVTRWGFDRVGAHRRWVTWRRLQGLAAALGRHGQGLRWLPLPAVEALRALQADHRLVAIHAQQGLAPQERAEEDALLAQGLPVHRHESGGLFTRAALPFGQDVRTGALALPRSFTPFRAAMEHRSPPPPLGEPPHWPRRPQGPDGAPPPPDCPSADPRSIHPYTTPACDPGEAAALQHLERYLASPAVAAYKQTRNAPSDAAASTRWSPWLAGGALSPRQAWAALDAHDAASGRSEGSHWIRVELLWREYFRWLMAVEGARLYRPTGLHADAPPPRHDAGGFERWRAGRTGLPLVDAGMRELAATGWLSNRLRQVCASALLHEMGGDWRAGAAWFEAQLIDYDPQSNQGNWAYIAGYGTDPRGGRRFDLAWQARQHDPDGRYVARWLDNPGP</sequence>
<dbReference type="Gene3D" id="3.40.50.620">
    <property type="entry name" value="HUPs"/>
    <property type="match status" value="1"/>
</dbReference>
<dbReference type="InterPro" id="IPR002081">
    <property type="entry name" value="Cryptochrome/DNA_photolyase_1"/>
</dbReference>
<comment type="cofactor">
    <cofactor evidence="6">
        <name>FAD</name>
        <dbReference type="ChEBI" id="CHEBI:57692"/>
    </cofactor>
    <text evidence="6">Binds 1 FAD per subunit.</text>
</comment>
<dbReference type="InterPro" id="IPR036155">
    <property type="entry name" value="Crypto/Photolyase_N_sf"/>
</dbReference>
<keyword evidence="10" id="KW-1185">Reference proteome</keyword>
<dbReference type="PROSITE" id="PS00394">
    <property type="entry name" value="DNA_PHOTOLYASES_1_1"/>
    <property type="match status" value="1"/>
</dbReference>
<dbReference type="InterPro" id="IPR005101">
    <property type="entry name" value="Cryptochr/Photolyase_FAD-bd"/>
</dbReference>